<organism evidence="1 2">
    <name type="scientific">Williamwhitmania taraxaci</name>
    <dbReference type="NCBI Taxonomy" id="1640674"/>
    <lineage>
        <taxon>Bacteria</taxon>
        <taxon>Pseudomonadati</taxon>
        <taxon>Bacteroidota</taxon>
        <taxon>Bacteroidia</taxon>
        <taxon>Bacteroidales</taxon>
        <taxon>Williamwhitmaniaceae</taxon>
        <taxon>Williamwhitmania</taxon>
    </lineage>
</organism>
<accession>A0A1G6QSQ8</accession>
<reference evidence="1 2" key="1">
    <citation type="submission" date="2016-09" db="EMBL/GenBank/DDBJ databases">
        <authorList>
            <person name="Capua I."/>
            <person name="De Benedictis P."/>
            <person name="Joannis T."/>
            <person name="Lombin L.H."/>
            <person name="Cattoli G."/>
        </authorList>
    </citation>
    <scope>NUCLEOTIDE SEQUENCE [LARGE SCALE GENOMIC DNA]</scope>
    <source>
        <strain evidence="1 2">A7P-90m</strain>
    </source>
</reference>
<protein>
    <submittedName>
        <fullName evidence="1">Uncharacterized protein</fullName>
    </submittedName>
</protein>
<evidence type="ECO:0000313" key="2">
    <source>
        <dbReference type="Proteomes" id="UP000199452"/>
    </source>
</evidence>
<proteinExistence type="predicted"/>
<evidence type="ECO:0000313" key="1">
    <source>
        <dbReference type="EMBL" id="SDC95390.1"/>
    </source>
</evidence>
<dbReference type="AlphaFoldDB" id="A0A1G6QSQ8"/>
<gene>
    <name evidence="1" type="ORF">SAMN05216323_106520</name>
</gene>
<keyword evidence="2" id="KW-1185">Reference proteome</keyword>
<dbReference type="Proteomes" id="UP000199452">
    <property type="component" value="Unassembled WGS sequence"/>
</dbReference>
<name>A0A1G6QSQ8_9BACT</name>
<dbReference type="EMBL" id="FMYP01000065">
    <property type="protein sequence ID" value="SDC95390.1"/>
    <property type="molecule type" value="Genomic_DNA"/>
</dbReference>
<sequence length="54" mass="6385">MFFLLHVELQIKRIIVRTDFGLFNEFINYSLEIQQKPRTAGLFIAMPWRNAGSL</sequence>
<dbReference type="STRING" id="1640674.SAMN05216323_106520"/>